<dbReference type="PANTHER" id="PTHR45436:SF8">
    <property type="entry name" value="HISTIDINE KINASE"/>
    <property type="match status" value="1"/>
</dbReference>
<comment type="caution">
    <text evidence="14">The sequence shown here is derived from an EMBL/GenBank/DDBJ whole genome shotgun (WGS) entry which is preliminary data.</text>
</comment>
<evidence type="ECO:0000256" key="6">
    <source>
        <dbReference type="ARBA" id="ARBA00022692"/>
    </source>
</evidence>
<evidence type="ECO:0000256" key="8">
    <source>
        <dbReference type="ARBA" id="ARBA00022989"/>
    </source>
</evidence>
<dbReference type="SMART" id="SM00304">
    <property type="entry name" value="HAMP"/>
    <property type="match status" value="1"/>
</dbReference>
<evidence type="ECO:0000256" key="2">
    <source>
        <dbReference type="ARBA" id="ARBA00004370"/>
    </source>
</evidence>
<dbReference type="SUPFAM" id="SSF55874">
    <property type="entry name" value="ATPase domain of HSP90 chaperone/DNA topoisomerase II/histidine kinase"/>
    <property type="match status" value="1"/>
</dbReference>
<evidence type="ECO:0000259" key="12">
    <source>
        <dbReference type="PROSITE" id="PS50109"/>
    </source>
</evidence>
<dbReference type="CDD" id="cd00075">
    <property type="entry name" value="HATPase"/>
    <property type="match status" value="1"/>
</dbReference>
<dbReference type="Gene3D" id="1.10.287.130">
    <property type="match status" value="1"/>
</dbReference>
<keyword evidence="4" id="KW-0597">Phosphoprotein</keyword>
<keyword evidence="6 11" id="KW-0812">Transmembrane</keyword>
<feature type="transmembrane region" description="Helical" evidence="11">
    <location>
        <begin position="165"/>
        <end position="184"/>
    </location>
</feature>
<dbReference type="InterPro" id="IPR004358">
    <property type="entry name" value="Sig_transdc_His_kin-like_C"/>
</dbReference>
<evidence type="ECO:0000256" key="1">
    <source>
        <dbReference type="ARBA" id="ARBA00000085"/>
    </source>
</evidence>
<feature type="domain" description="Histidine kinase" evidence="12">
    <location>
        <begin position="247"/>
        <end position="468"/>
    </location>
</feature>
<keyword evidence="8 11" id="KW-1133">Transmembrane helix</keyword>
<dbReference type="Gene3D" id="6.10.340.10">
    <property type="match status" value="1"/>
</dbReference>
<evidence type="ECO:0000256" key="5">
    <source>
        <dbReference type="ARBA" id="ARBA00022679"/>
    </source>
</evidence>
<evidence type="ECO:0000256" key="4">
    <source>
        <dbReference type="ARBA" id="ARBA00022553"/>
    </source>
</evidence>
<dbReference type="Pfam" id="PF00672">
    <property type="entry name" value="HAMP"/>
    <property type="match status" value="1"/>
</dbReference>
<reference evidence="14 15" key="1">
    <citation type="submission" date="2024-06" db="EMBL/GenBank/DDBJ databases">
        <title>Sorghum-associated microbial communities from plants grown in Nebraska, USA.</title>
        <authorList>
            <person name="Schachtman D."/>
        </authorList>
    </citation>
    <scope>NUCLEOTIDE SEQUENCE [LARGE SCALE GENOMIC DNA]</scope>
    <source>
        <strain evidence="14 15">2814</strain>
    </source>
</reference>
<feature type="domain" description="HAMP" evidence="13">
    <location>
        <begin position="186"/>
        <end position="239"/>
    </location>
</feature>
<dbReference type="Gene3D" id="3.30.565.10">
    <property type="entry name" value="Histidine kinase-like ATPase, C-terminal domain"/>
    <property type="match status" value="1"/>
</dbReference>
<keyword evidence="5" id="KW-0808">Transferase</keyword>
<dbReference type="PRINTS" id="PR00344">
    <property type="entry name" value="BCTRLSENSOR"/>
</dbReference>
<dbReference type="Pfam" id="PF02518">
    <property type="entry name" value="HATPase_c"/>
    <property type="match status" value="1"/>
</dbReference>
<dbReference type="InterPro" id="IPR005467">
    <property type="entry name" value="His_kinase_dom"/>
</dbReference>
<name>A0ABV2R7C2_9CAUL</name>
<dbReference type="GO" id="GO:0016301">
    <property type="term" value="F:kinase activity"/>
    <property type="evidence" value="ECO:0007669"/>
    <property type="project" value="UniProtKB-KW"/>
</dbReference>
<keyword evidence="15" id="KW-1185">Reference proteome</keyword>
<comment type="subcellular location">
    <subcellularLocation>
        <location evidence="2">Membrane</location>
    </subcellularLocation>
</comment>
<dbReference type="SMART" id="SM00387">
    <property type="entry name" value="HATPase_c"/>
    <property type="match status" value="1"/>
</dbReference>
<dbReference type="SUPFAM" id="SSF47384">
    <property type="entry name" value="Homodimeric domain of signal transducing histidine kinase"/>
    <property type="match status" value="1"/>
</dbReference>
<dbReference type="EC" id="2.7.13.3" evidence="3"/>
<proteinExistence type="predicted"/>
<accession>A0ABV2R7C2</accession>
<dbReference type="InterPro" id="IPR003661">
    <property type="entry name" value="HisK_dim/P_dom"/>
</dbReference>
<dbReference type="EMBL" id="JBEPTF010000001">
    <property type="protein sequence ID" value="MET4682442.1"/>
    <property type="molecule type" value="Genomic_DNA"/>
</dbReference>
<dbReference type="Proteomes" id="UP001549313">
    <property type="component" value="Unassembled WGS sequence"/>
</dbReference>
<evidence type="ECO:0000256" key="11">
    <source>
        <dbReference type="SAM" id="Phobius"/>
    </source>
</evidence>
<dbReference type="CDD" id="cd00082">
    <property type="entry name" value="HisKA"/>
    <property type="match status" value="1"/>
</dbReference>
<dbReference type="InterPro" id="IPR050428">
    <property type="entry name" value="TCS_sensor_his_kinase"/>
</dbReference>
<evidence type="ECO:0000313" key="15">
    <source>
        <dbReference type="Proteomes" id="UP001549313"/>
    </source>
</evidence>
<dbReference type="InterPro" id="IPR003594">
    <property type="entry name" value="HATPase_dom"/>
</dbReference>
<keyword evidence="7 14" id="KW-0418">Kinase</keyword>
<dbReference type="PROSITE" id="PS50109">
    <property type="entry name" value="HIS_KIN"/>
    <property type="match status" value="1"/>
</dbReference>
<dbReference type="SMART" id="SM00388">
    <property type="entry name" value="HisKA"/>
    <property type="match status" value="1"/>
</dbReference>
<comment type="catalytic activity">
    <reaction evidence="1">
        <text>ATP + protein L-histidine = ADP + protein N-phospho-L-histidine.</text>
        <dbReference type="EC" id="2.7.13.3"/>
    </reaction>
</comment>
<keyword evidence="10 11" id="KW-0472">Membrane</keyword>
<dbReference type="InterPro" id="IPR003660">
    <property type="entry name" value="HAMP_dom"/>
</dbReference>
<dbReference type="InterPro" id="IPR036097">
    <property type="entry name" value="HisK_dim/P_sf"/>
</dbReference>
<dbReference type="PROSITE" id="PS50885">
    <property type="entry name" value="HAMP"/>
    <property type="match status" value="1"/>
</dbReference>
<sequence length="481" mass="51258">MKLPSLFRRTPFRLTLLFLALFVTTASAVLAYVYLASASEARARAEAGVKSEVEALTAVYRTRGLDALNQALVDRTLRGGSYLYLLMDKDRKTITGNISTSPLDPGEVVQGGRWESFRLTDTDDEGRVRRRQAIGVEMPLSGGEQLFVGEDIGDIEAYLARLTQALWGAMIMVLVLGVGGGLWVSRGVERAMGGLNRVVGAVQEGDLKARVPDRHSGDELDELGQGLNGMLDRLEASMASIRHAGDAIAHDLRSPLTRMRAKMEAALIDAEAGRTSGVDALGVALDETDALLKTFNTVLAIARLQAGGAPDPRLFDAADLAVDMAELYEPAGEDKGLEFSAEIEKGLMIEGNQPFLAQALANVIDNAIKYTPEGGAVMFRARRRSSGEIEFSVTDNGPGVPDEDRDRVLQRFVRLDNSRTEPGSGLGLSLVTAVAEAHGGRVQLDEGPGVYDGRGPGLRVALVLPPANAAMDNSAGGSADA</sequence>
<dbReference type="PANTHER" id="PTHR45436">
    <property type="entry name" value="SENSOR HISTIDINE KINASE YKOH"/>
    <property type="match status" value="1"/>
</dbReference>
<dbReference type="SUPFAM" id="SSF158472">
    <property type="entry name" value="HAMP domain-like"/>
    <property type="match status" value="1"/>
</dbReference>
<evidence type="ECO:0000256" key="10">
    <source>
        <dbReference type="ARBA" id="ARBA00023136"/>
    </source>
</evidence>
<organism evidence="14 15">
    <name type="scientific">Brevundimonas faecalis</name>
    <dbReference type="NCBI Taxonomy" id="947378"/>
    <lineage>
        <taxon>Bacteria</taxon>
        <taxon>Pseudomonadati</taxon>
        <taxon>Pseudomonadota</taxon>
        <taxon>Alphaproteobacteria</taxon>
        <taxon>Caulobacterales</taxon>
        <taxon>Caulobacteraceae</taxon>
        <taxon>Brevundimonas</taxon>
    </lineage>
</organism>
<dbReference type="InterPro" id="IPR036890">
    <property type="entry name" value="HATPase_C_sf"/>
</dbReference>
<evidence type="ECO:0000256" key="9">
    <source>
        <dbReference type="ARBA" id="ARBA00023012"/>
    </source>
</evidence>
<evidence type="ECO:0000256" key="3">
    <source>
        <dbReference type="ARBA" id="ARBA00012438"/>
    </source>
</evidence>
<keyword evidence="9" id="KW-0902">Two-component regulatory system</keyword>
<protein>
    <recommendedName>
        <fullName evidence="3">histidine kinase</fullName>
        <ecNumber evidence="3">2.7.13.3</ecNumber>
    </recommendedName>
</protein>
<evidence type="ECO:0000259" key="13">
    <source>
        <dbReference type="PROSITE" id="PS50885"/>
    </source>
</evidence>
<dbReference type="CDD" id="cd06225">
    <property type="entry name" value="HAMP"/>
    <property type="match status" value="1"/>
</dbReference>
<evidence type="ECO:0000256" key="7">
    <source>
        <dbReference type="ARBA" id="ARBA00022777"/>
    </source>
</evidence>
<evidence type="ECO:0000313" key="14">
    <source>
        <dbReference type="EMBL" id="MET4682442.1"/>
    </source>
</evidence>
<dbReference type="RefSeq" id="WP_354087387.1">
    <property type="nucleotide sequence ID" value="NZ_JBEPTF010000001.1"/>
</dbReference>
<gene>
    <name evidence="14" type="ORF">ABIE19_000351</name>
</gene>